<dbReference type="Pfam" id="PF09361">
    <property type="entry name" value="Phasin_2"/>
    <property type="match status" value="1"/>
</dbReference>
<evidence type="ECO:0000259" key="1">
    <source>
        <dbReference type="Pfam" id="PF09361"/>
    </source>
</evidence>
<dbReference type="RefSeq" id="WP_011396301.1">
    <property type="nucleotide sequence ID" value="NC_007645.1"/>
</dbReference>
<name>Q2SJE2_HAHCH</name>
<dbReference type="STRING" id="349521.HCH_02424"/>
<feature type="domain" description="Phasin" evidence="1">
    <location>
        <begin position="8"/>
        <end position="105"/>
    </location>
</feature>
<dbReference type="AlphaFoldDB" id="Q2SJE2"/>
<dbReference type="Proteomes" id="UP000000238">
    <property type="component" value="Chromosome"/>
</dbReference>
<dbReference type="HOGENOM" id="CLU_142800_0_0_6"/>
<gene>
    <name evidence="2" type="ordered locus">HCH_02424</name>
</gene>
<accession>Q2SJE2</accession>
<dbReference type="GO" id="GO:0008233">
    <property type="term" value="F:peptidase activity"/>
    <property type="evidence" value="ECO:0007669"/>
    <property type="project" value="UniProtKB-KW"/>
</dbReference>
<organism evidence="2 3">
    <name type="scientific">Hahella chejuensis (strain KCTC 2396)</name>
    <dbReference type="NCBI Taxonomy" id="349521"/>
    <lineage>
        <taxon>Bacteria</taxon>
        <taxon>Pseudomonadati</taxon>
        <taxon>Pseudomonadota</taxon>
        <taxon>Gammaproteobacteria</taxon>
        <taxon>Oceanospirillales</taxon>
        <taxon>Hahellaceae</taxon>
        <taxon>Hahella</taxon>
    </lineage>
</organism>
<protein>
    <submittedName>
        <fullName evidence="2">ATP-dependent protease HslVU (ClpYQ), ATPase subunit</fullName>
    </submittedName>
</protein>
<dbReference type="InterPro" id="IPR014176">
    <property type="entry name" value="Phasin_subfam-3"/>
</dbReference>
<dbReference type="InterPro" id="IPR018968">
    <property type="entry name" value="Phasin"/>
</dbReference>
<reference evidence="2 3" key="1">
    <citation type="journal article" date="2005" name="Nucleic Acids Res.">
        <title>Genomic blueprint of Hahella chejuensis, a marine microbe producing an algicidal agent.</title>
        <authorList>
            <person name="Jeong H."/>
            <person name="Yim J.H."/>
            <person name="Lee C."/>
            <person name="Choi S.-H."/>
            <person name="Park Y.K."/>
            <person name="Yoon S.H."/>
            <person name="Hur C.-G."/>
            <person name="Kang H.-Y."/>
            <person name="Kim D."/>
            <person name="Lee H.H."/>
            <person name="Park K.H."/>
            <person name="Park S.-H."/>
            <person name="Park H.-S."/>
            <person name="Lee H.K."/>
            <person name="Oh T.K."/>
            <person name="Kim J.F."/>
        </authorList>
    </citation>
    <scope>NUCLEOTIDE SEQUENCE [LARGE SCALE GENOMIC DNA]</scope>
    <source>
        <strain evidence="2 3">KCTC 2396</strain>
    </source>
</reference>
<dbReference type="NCBIfam" id="TIGR02809">
    <property type="entry name" value="phasin_3"/>
    <property type="match status" value="1"/>
</dbReference>
<sequence>MQSYFGNFADQAKHMYEPVGKIGSLVVSNLERVAEFQMDAAKSYADLTMKQWKDIADIKDVESLKNFAAGQAELASEISKKWVEDMKVLGDMGIEFKDEVEKILATSRNGADKPADKAGA</sequence>
<proteinExistence type="predicted"/>
<dbReference type="EMBL" id="CP000155">
    <property type="protein sequence ID" value="ABC29232.1"/>
    <property type="molecule type" value="Genomic_DNA"/>
</dbReference>
<dbReference type="GO" id="GO:0006508">
    <property type="term" value="P:proteolysis"/>
    <property type="evidence" value="ECO:0007669"/>
    <property type="project" value="UniProtKB-KW"/>
</dbReference>
<evidence type="ECO:0000313" key="2">
    <source>
        <dbReference type="EMBL" id="ABC29232.1"/>
    </source>
</evidence>
<evidence type="ECO:0000313" key="3">
    <source>
        <dbReference type="Proteomes" id="UP000000238"/>
    </source>
</evidence>
<keyword evidence="2" id="KW-0645">Protease</keyword>
<dbReference type="eggNOG" id="ENOG5032X90">
    <property type="taxonomic scope" value="Bacteria"/>
</dbReference>
<dbReference type="KEGG" id="hch:HCH_02424"/>
<keyword evidence="3" id="KW-1185">Reference proteome</keyword>
<keyword evidence="2" id="KW-0378">Hydrolase</keyword>